<dbReference type="GO" id="GO:0042602">
    <property type="term" value="F:riboflavin reductase (NADPH) activity"/>
    <property type="evidence" value="ECO:0007669"/>
    <property type="project" value="TreeGrafter"/>
</dbReference>
<dbReference type="PANTHER" id="PTHR30466">
    <property type="entry name" value="FLAVIN REDUCTASE"/>
    <property type="match status" value="1"/>
</dbReference>
<organism evidence="3">
    <name type="scientific">marine metagenome</name>
    <dbReference type="NCBI Taxonomy" id="408172"/>
    <lineage>
        <taxon>unclassified sequences</taxon>
        <taxon>metagenomes</taxon>
        <taxon>ecological metagenomes</taxon>
    </lineage>
</organism>
<dbReference type="SUPFAM" id="SSF50475">
    <property type="entry name" value="FMN-binding split barrel"/>
    <property type="match status" value="1"/>
</dbReference>
<dbReference type="SMART" id="SM00903">
    <property type="entry name" value="Flavin_Reduct"/>
    <property type="match status" value="1"/>
</dbReference>
<keyword evidence="1" id="KW-0560">Oxidoreductase</keyword>
<sequence length="157" mass="16727">MAFDPMEQRRIMGHFATGVTVITARVGEELHGMTANAVTSLSLEPPLVLVAVDLKAGMHQSLQNADGFAMNILAADQQDLSNRFATSGPKEFSDIPQTTAVTGAPIFTEALGYVDCKISEIFSGGDHDIFVGEILAGDIGAGEPLLYYAGSYKFIKD</sequence>
<accession>A0A381VYE4</accession>
<dbReference type="InterPro" id="IPR002563">
    <property type="entry name" value="Flavin_Rdtase-like_dom"/>
</dbReference>
<dbReference type="Pfam" id="PF01613">
    <property type="entry name" value="Flavin_Reduct"/>
    <property type="match status" value="1"/>
</dbReference>
<dbReference type="InterPro" id="IPR012349">
    <property type="entry name" value="Split_barrel_FMN-bd"/>
</dbReference>
<feature type="domain" description="Flavin reductase like" evidence="2">
    <location>
        <begin position="12"/>
        <end position="154"/>
    </location>
</feature>
<dbReference type="AlphaFoldDB" id="A0A381VYE4"/>
<name>A0A381VYE4_9ZZZZ</name>
<dbReference type="EMBL" id="UINC01010114">
    <property type="protein sequence ID" value="SVA45121.1"/>
    <property type="molecule type" value="Genomic_DNA"/>
</dbReference>
<reference evidence="3" key="1">
    <citation type="submission" date="2018-05" db="EMBL/GenBank/DDBJ databases">
        <authorList>
            <person name="Lanie J.A."/>
            <person name="Ng W.-L."/>
            <person name="Kazmierczak K.M."/>
            <person name="Andrzejewski T.M."/>
            <person name="Davidsen T.M."/>
            <person name="Wayne K.J."/>
            <person name="Tettelin H."/>
            <person name="Glass J.I."/>
            <person name="Rusch D."/>
            <person name="Podicherti R."/>
            <person name="Tsui H.-C.T."/>
            <person name="Winkler M.E."/>
        </authorList>
    </citation>
    <scope>NUCLEOTIDE SEQUENCE</scope>
</reference>
<dbReference type="InterPro" id="IPR050268">
    <property type="entry name" value="NADH-dep_flavin_reductase"/>
</dbReference>
<evidence type="ECO:0000259" key="2">
    <source>
        <dbReference type="SMART" id="SM00903"/>
    </source>
</evidence>
<dbReference type="GO" id="GO:0010181">
    <property type="term" value="F:FMN binding"/>
    <property type="evidence" value="ECO:0007669"/>
    <property type="project" value="InterPro"/>
</dbReference>
<gene>
    <name evidence="3" type="ORF">METZ01_LOCUS97975</name>
</gene>
<dbReference type="PANTHER" id="PTHR30466:SF1">
    <property type="entry name" value="FMN REDUCTASE (NADH) RUTF"/>
    <property type="match status" value="1"/>
</dbReference>
<evidence type="ECO:0000313" key="3">
    <source>
        <dbReference type="EMBL" id="SVA45121.1"/>
    </source>
</evidence>
<dbReference type="Gene3D" id="2.30.110.10">
    <property type="entry name" value="Electron Transport, Fmn-binding Protein, Chain A"/>
    <property type="match status" value="1"/>
</dbReference>
<evidence type="ECO:0000256" key="1">
    <source>
        <dbReference type="ARBA" id="ARBA00023002"/>
    </source>
</evidence>
<protein>
    <recommendedName>
        <fullName evidence="2">Flavin reductase like domain-containing protein</fullName>
    </recommendedName>
</protein>
<proteinExistence type="predicted"/>